<protein>
    <submittedName>
        <fullName evidence="5">GntR family transcriptional regulator</fullName>
    </submittedName>
</protein>
<dbReference type="SUPFAM" id="SSF64288">
    <property type="entry name" value="Chorismate lyase-like"/>
    <property type="match status" value="1"/>
</dbReference>
<keyword evidence="2" id="KW-0238">DNA-binding</keyword>
<evidence type="ECO:0000256" key="3">
    <source>
        <dbReference type="ARBA" id="ARBA00023163"/>
    </source>
</evidence>
<dbReference type="Gene3D" id="3.40.1410.10">
    <property type="entry name" value="Chorismate lyase-like"/>
    <property type="match status" value="1"/>
</dbReference>
<dbReference type="InterPro" id="IPR036388">
    <property type="entry name" value="WH-like_DNA-bd_sf"/>
</dbReference>
<dbReference type="GO" id="GO:0003677">
    <property type="term" value="F:DNA binding"/>
    <property type="evidence" value="ECO:0007669"/>
    <property type="project" value="UniProtKB-KW"/>
</dbReference>
<dbReference type="PANTHER" id="PTHR44846">
    <property type="entry name" value="MANNOSYL-D-GLYCERATE TRANSPORT/METABOLISM SYSTEM REPRESSOR MNGR-RELATED"/>
    <property type="match status" value="1"/>
</dbReference>
<dbReference type="InterPro" id="IPR050679">
    <property type="entry name" value="Bact_HTH_transcr_reg"/>
</dbReference>
<keyword evidence="1" id="KW-0805">Transcription regulation</keyword>
<dbReference type="Proteomes" id="UP001139207">
    <property type="component" value="Unassembled WGS sequence"/>
</dbReference>
<name>A0A9X1WHW2_9CORY</name>
<dbReference type="AlphaFoldDB" id="A0A9X1WHW2"/>
<dbReference type="RefSeq" id="WP_244804492.1">
    <property type="nucleotide sequence ID" value="NZ_JALIEA010000013.1"/>
</dbReference>
<dbReference type="InterPro" id="IPR011663">
    <property type="entry name" value="UTRA"/>
</dbReference>
<feature type="domain" description="HTH gntR-type" evidence="4">
    <location>
        <begin position="7"/>
        <end position="75"/>
    </location>
</feature>
<dbReference type="Pfam" id="PF07702">
    <property type="entry name" value="UTRA"/>
    <property type="match status" value="1"/>
</dbReference>
<dbReference type="SUPFAM" id="SSF46785">
    <property type="entry name" value="Winged helix' DNA-binding domain"/>
    <property type="match status" value="1"/>
</dbReference>
<keyword evidence="6" id="KW-1185">Reference proteome</keyword>
<evidence type="ECO:0000313" key="5">
    <source>
        <dbReference type="EMBL" id="MCJ7858753.1"/>
    </source>
</evidence>
<evidence type="ECO:0000313" key="6">
    <source>
        <dbReference type="Proteomes" id="UP001139207"/>
    </source>
</evidence>
<comment type="caution">
    <text evidence="5">The sequence shown here is derived from an EMBL/GenBank/DDBJ whole genome shotgun (WGS) entry which is preliminary data.</text>
</comment>
<dbReference type="SMART" id="SM00866">
    <property type="entry name" value="UTRA"/>
    <property type="match status" value="1"/>
</dbReference>
<dbReference type="PRINTS" id="PR00035">
    <property type="entry name" value="HTHGNTR"/>
</dbReference>
<reference evidence="5" key="1">
    <citation type="submission" date="2022-04" db="EMBL/GenBank/DDBJ databases">
        <title>Corynebacterium kalidii LD5P10.</title>
        <authorList>
            <person name="Sun J.Q."/>
        </authorList>
    </citation>
    <scope>NUCLEOTIDE SEQUENCE</scope>
    <source>
        <strain evidence="5">LD5P10</strain>
    </source>
</reference>
<dbReference type="SMART" id="SM00345">
    <property type="entry name" value="HTH_GNTR"/>
    <property type="match status" value="1"/>
</dbReference>
<evidence type="ECO:0000256" key="1">
    <source>
        <dbReference type="ARBA" id="ARBA00023015"/>
    </source>
</evidence>
<proteinExistence type="predicted"/>
<sequence length="256" mass="27745">MHSDRVPNLHVQLQDYLRDMITSGELKPGDPIPSEAELCRRFNTSRSPVRQAVTALRAEGLLSGGQGRRSIVQSRASSQSFTTLLSFTEWCRSLGAEPGQHTLELARRPGTDEVTASFGLEPGAAVVEVLRLRTMDGTPAMLERAAFPPDVGKHLFDFDTDAGSIYEHLTGCGVELYRAENRIDALGAPDVDAGHLGVAPDAPLLRVQRRTSDPRGRLLEIADDRYLPDRAAFTVVNTRSGAAGLSLLPSTDRTAS</sequence>
<keyword evidence="3" id="KW-0804">Transcription</keyword>
<dbReference type="PANTHER" id="PTHR44846:SF1">
    <property type="entry name" value="MANNOSYL-D-GLYCERATE TRANSPORT_METABOLISM SYSTEM REPRESSOR MNGR-RELATED"/>
    <property type="match status" value="1"/>
</dbReference>
<dbReference type="InterPro" id="IPR028978">
    <property type="entry name" value="Chorismate_lyase_/UTRA_dom_sf"/>
</dbReference>
<evidence type="ECO:0000259" key="4">
    <source>
        <dbReference type="PROSITE" id="PS50949"/>
    </source>
</evidence>
<dbReference type="InterPro" id="IPR000524">
    <property type="entry name" value="Tscrpt_reg_HTH_GntR"/>
</dbReference>
<dbReference type="PROSITE" id="PS50949">
    <property type="entry name" value="HTH_GNTR"/>
    <property type="match status" value="1"/>
</dbReference>
<dbReference type="GO" id="GO:0045892">
    <property type="term" value="P:negative regulation of DNA-templated transcription"/>
    <property type="evidence" value="ECO:0007669"/>
    <property type="project" value="TreeGrafter"/>
</dbReference>
<organism evidence="5 6">
    <name type="scientific">Corynebacterium kalidii</name>
    <dbReference type="NCBI Taxonomy" id="2931982"/>
    <lineage>
        <taxon>Bacteria</taxon>
        <taxon>Bacillati</taxon>
        <taxon>Actinomycetota</taxon>
        <taxon>Actinomycetes</taxon>
        <taxon>Mycobacteriales</taxon>
        <taxon>Corynebacteriaceae</taxon>
        <taxon>Corynebacterium</taxon>
    </lineage>
</organism>
<dbReference type="Gene3D" id="1.10.10.10">
    <property type="entry name" value="Winged helix-like DNA-binding domain superfamily/Winged helix DNA-binding domain"/>
    <property type="match status" value="1"/>
</dbReference>
<dbReference type="GO" id="GO:0003700">
    <property type="term" value="F:DNA-binding transcription factor activity"/>
    <property type="evidence" value="ECO:0007669"/>
    <property type="project" value="InterPro"/>
</dbReference>
<accession>A0A9X1WHW2</accession>
<evidence type="ECO:0000256" key="2">
    <source>
        <dbReference type="ARBA" id="ARBA00023125"/>
    </source>
</evidence>
<gene>
    <name evidence="5" type="ORF">MUN33_08485</name>
</gene>
<dbReference type="EMBL" id="JALIEA010000013">
    <property type="protein sequence ID" value="MCJ7858753.1"/>
    <property type="molecule type" value="Genomic_DNA"/>
</dbReference>
<dbReference type="InterPro" id="IPR036390">
    <property type="entry name" value="WH_DNA-bd_sf"/>
</dbReference>
<dbReference type="Pfam" id="PF00392">
    <property type="entry name" value="GntR"/>
    <property type="match status" value="1"/>
</dbReference>
<dbReference type="CDD" id="cd07377">
    <property type="entry name" value="WHTH_GntR"/>
    <property type="match status" value="1"/>
</dbReference>